<organism evidence="3 4">
    <name type="scientific">Nonomuraea deserti</name>
    <dbReference type="NCBI Taxonomy" id="1848322"/>
    <lineage>
        <taxon>Bacteria</taxon>
        <taxon>Bacillati</taxon>
        <taxon>Actinomycetota</taxon>
        <taxon>Actinomycetes</taxon>
        <taxon>Streptosporangiales</taxon>
        <taxon>Streptosporangiaceae</taxon>
        <taxon>Nonomuraea</taxon>
    </lineage>
</organism>
<evidence type="ECO:0000256" key="2">
    <source>
        <dbReference type="SAM" id="Phobius"/>
    </source>
</evidence>
<keyword evidence="4" id="KW-1185">Reference proteome</keyword>
<feature type="region of interest" description="Disordered" evidence="1">
    <location>
        <begin position="94"/>
        <end position="124"/>
    </location>
</feature>
<comment type="caution">
    <text evidence="3">The sequence shown here is derived from an EMBL/GenBank/DDBJ whole genome shotgun (WGS) entry which is preliminary data.</text>
</comment>
<name>A0A4R4VTI5_9ACTN</name>
<gene>
    <name evidence="3" type="ORF">E1292_13420</name>
</gene>
<evidence type="ECO:0000256" key="1">
    <source>
        <dbReference type="SAM" id="MobiDB-lite"/>
    </source>
</evidence>
<keyword evidence="2" id="KW-1133">Transmembrane helix</keyword>
<dbReference type="EMBL" id="SMKO01000026">
    <property type="protein sequence ID" value="TDD07497.1"/>
    <property type="molecule type" value="Genomic_DNA"/>
</dbReference>
<dbReference type="RefSeq" id="WP_132595466.1">
    <property type="nucleotide sequence ID" value="NZ_SMKO01000026.1"/>
</dbReference>
<keyword evidence="2" id="KW-0812">Transmembrane</keyword>
<accession>A0A4R4VTI5</accession>
<keyword evidence="2" id="KW-0472">Membrane</keyword>
<protein>
    <submittedName>
        <fullName evidence="3">Uncharacterized protein</fullName>
    </submittedName>
</protein>
<dbReference type="AlphaFoldDB" id="A0A4R4VTI5"/>
<proteinExistence type="predicted"/>
<feature type="transmembrane region" description="Helical" evidence="2">
    <location>
        <begin position="12"/>
        <end position="32"/>
    </location>
</feature>
<reference evidence="3 4" key="1">
    <citation type="submission" date="2019-03" db="EMBL/GenBank/DDBJ databases">
        <title>Draft genome sequences of novel Actinobacteria.</title>
        <authorList>
            <person name="Sahin N."/>
            <person name="Ay H."/>
            <person name="Saygin H."/>
        </authorList>
    </citation>
    <scope>NUCLEOTIDE SEQUENCE [LARGE SCALE GENOMIC DNA]</scope>
    <source>
        <strain evidence="3 4">KC310</strain>
    </source>
</reference>
<dbReference type="Proteomes" id="UP000295258">
    <property type="component" value="Unassembled WGS sequence"/>
</dbReference>
<evidence type="ECO:0000313" key="3">
    <source>
        <dbReference type="EMBL" id="TDD07497.1"/>
    </source>
</evidence>
<sequence>MTGPWRTPRGPIAFTSVMGLVLLSLLLVGSTYNWHGGGRAYQPGLGSTQTWTPEAWDAQLSSMPPQAATGERQVLSLWPPLRGERRHEAGRLAMLPAPGLDPGGIRDPQQLAHRTAGSRSPPLI</sequence>
<evidence type="ECO:0000313" key="4">
    <source>
        <dbReference type="Proteomes" id="UP000295258"/>
    </source>
</evidence>